<reference evidence="1" key="2">
    <citation type="journal article" date="2015" name="Data Brief">
        <title>Shoot transcriptome of the giant reed, Arundo donax.</title>
        <authorList>
            <person name="Barrero R.A."/>
            <person name="Guerrero F.D."/>
            <person name="Moolhuijzen P."/>
            <person name="Goolsby J.A."/>
            <person name="Tidwell J."/>
            <person name="Bellgard S.E."/>
            <person name="Bellgard M.I."/>
        </authorList>
    </citation>
    <scope>NUCLEOTIDE SEQUENCE</scope>
    <source>
        <tissue evidence="1">Shoot tissue taken approximately 20 cm above the soil surface</tissue>
    </source>
</reference>
<accession>A0A0A9BBY3</accession>
<reference evidence="1" key="1">
    <citation type="submission" date="2014-09" db="EMBL/GenBank/DDBJ databases">
        <authorList>
            <person name="Magalhaes I.L.F."/>
            <person name="Oliveira U."/>
            <person name="Santos F.R."/>
            <person name="Vidigal T.H.D.A."/>
            <person name="Brescovit A.D."/>
            <person name="Santos A.J."/>
        </authorList>
    </citation>
    <scope>NUCLEOTIDE SEQUENCE</scope>
    <source>
        <tissue evidence="1">Shoot tissue taken approximately 20 cm above the soil surface</tissue>
    </source>
</reference>
<dbReference type="AlphaFoldDB" id="A0A0A9BBY3"/>
<sequence>MSKWKGACNCIVSQTAMSNSILPIFLYKNHANFSLGGKCK</sequence>
<evidence type="ECO:0000313" key="1">
    <source>
        <dbReference type="EMBL" id="JAD58730.1"/>
    </source>
</evidence>
<organism evidence="1">
    <name type="scientific">Arundo donax</name>
    <name type="common">Giant reed</name>
    <name type="synonym">Donax arundinaceus</name>
    <dbReference type="NCBI Taxonomy" id="35708"/>
    <lineage>
        <taxon>Eukaryota</taxon>
        <taxon>Viridiplantae</taxon>
        <taxon>Streptophyta</taxon>
        <taxon>Embryophyta</taxon>
        <taxon>Tracheophyta</taxon>
        <taxon>Spermatophyta</taxon>
        <taxon>Magnoliopsida</taxon>
        <taxon>Liliopsida</taxon>
        <taxon>Poales</taxon>
        <taxon>Poaceae</taxon>
        <taxon>PACMAD clade</taxon>
        <taxon>Arundinoideae</taxon>
        <taxon>Arundineae</taxon>
        <taxon>Arundo</taxon>
    </lineage>
</organism>
<protein>
    <submittedName>
        <fullName evidence="1">Uncharacterized protein</fullName>
    </submittedName>
</protein>
<proteinExistence type="predicted"/>
<dbReference type="EMBL" id="GBRH01239165">
    <property type="protein sequence ID" value="JAD58730.1"/>
    <property type="molecule type" value="Transcribed_RNA"/>
</dbReference>
<name>A0A0A9BBY3_ARUDO</name>